<evidence type="ECO:0000259" key="1">
    <source>
        <dbReference type="Pfam" id="PF01408"/>
    </source>
</evidence>
<dbReference type="EMBL" id="JAECZO010000063">
    <property type="protein sequence ID" value="KAK7195868.1"/>
    <property type="molecule type" value="Genomic_DNA"/>
</dbReference>
<evidence type="ECO:0000313" key="3">
    <source>
        <dbReference type="Proteomes" id="UP001430356"/>
    </source>
</evidence>
<dbReference type="AlphaFoldDB" id="A0AAW0ENU6"/>
<dbReference type="Gene3D" id="3.40.50.720">
    <property type="entry name" value="NAD(P)-binding Rossmann-like Domain"/>
    <property type="match status" value="1"/>
</dbReference>
<organism evidence="2 3">
    <name type="scientific">Novymonas esmeraldas</name>
    <dbReference type="NCBI Taxonomy" id="1808958"/>
    <lineage>
        <taxon>Eukaryota</taxon>
        <taxon>Discoba</taxon>
        <taxon>Euglenozoa</taxon>
        <taxon>Kinetoplastea</taxon>
        <taxon>Metakinetoplastina</taxon>
        <taxon>Trypanosomatida</taxon>
        <taxon>Trypanosomatidae</taxon>
        <taxon>Novymonas</taxon>
    </lineage>
</organism>
<comment type="caution">
    <text evidence="2">The sequence shown here is derived from an EMBL/GenBank/DDBJ whole genome shotgun (WGS) entry which is preliminary data.</text>
</comment>
<proteinExistence type="predicted"/>
<dbReference type="GO" id="GO:0000166">
    <property type="term" value="F:nucleotide binding"/>
    <property type="evidence" value="ECO:0007669"/>
    <property type="project" value="InterPro"/>
</dbReference>
<dbReference type="InterPro" id="IPR036291">
    <property type="entry name" value="NAD(P)-bd_dom_sf"/>
</dbReference>
<sequence>MAAEPIRVGFLGASSIAHKVWAAIEAAGNMQVTLVGSRSAEAAQKFIDECTESLHISADRKAVPATYDEVVASPSVDVVYMSNPVTARHTWVMKCAEHNKHVVGEKPPASSPEQLQSWLEALSSKGLLYMDGTMFSHGPYVKKVVESLPEIGDIRRMTFTLSFRASPEKLQKDIRCNPELEPLGALGDVGWYAIRSFLHVVNFTMPTAVAGRIVEQLPNGAVLAFKGELTFPGAKPGDNISASFFGSFLNSAEQDFIISGTKGRIVAAQFTNPLTDAGATRFKIVKPTFAGPDPNTDVTVEQTVIEVEVPEEPGHMQETQMWRNVRDALGKDESGRLIANEDAVQEWGRRSWITHCIAAKLMESARS</sequence>
<evidence type="ECO:0000313" key="2">
    <source>
        <dbReference type="EMBL" id="KAK7195868.1"/>
    </source>
</evidence>
<accession>A0AAW0ENU6</accession>
<feature type="domain" description="Gfo/Idh/MocA-like oxidoreductase N-terminal" evidence="1">
    <location>
        <begin position="6"/>
        <end position="130"/>
    </location>
</feature>
<dbReference type="InterPro" id="IPR000683">
    <property type="entry name" value="Gfo/Idh/MocA-like_OxRdtase_N"/>
</dbReference>
<reference evidence="2 3" key="1">
    <citation type="journal article" date="2021" name="MBio">
        <title>A New Model Trypanosomatid, Novymonas esmeraldas: Genomic Perception of Its 'Candidatus Pandoraea novymonadis' Endosymbiont.</title>
        <authorList>
            <person name="Zakharova A."/>
            <person name="Saura A."/>
            <person name="Butenko A."/>
            <person name="Podesvova L."/>
            <person name="Warmusova S."/>
            <person name="Kostygov A.Y."/>
            <person name="Nenarokova A."/>
            <person name="Lukes J."/>
            <person name="Opperdoes F.R."/>
            <person name="Yurchenko V."/>
        </authorList>
    </citation>
    <scope>NUCLEOTIDE SEQUENCE [LARGE SCALE GENOMIC DNA]</scope>
    <source>
        <strain evidence="2 3">E262AT.01</strain>
    </source>
</reference>
<dbReference type="PANTHER" id="PTHR46368">
    <property type="match status" value="1"/>
</dbReference>
<dbReference type="SUPFAM" id="SSF55347">
    <property type="entry name" value="Glyceraldehyde-3-phosphate dehydrogenase-like, C-terminal domain"/>
    <property type="match status" value="1"/>
</dbReference>
<keyword evidence="3" id="KW-1185">Reference proteome</keyword>
<dbReference type="Gene3D" id="3.30.360.10">
    <property type="entry name" value="Dihydrodipicolinate Reductase, domain 2"/>
    <property type="match status" value="1"/>
</dbReference>
<protein>
    <submittedName>
        <fullName evidence="2">Oxidoreductase-like protein</fullName>
    </submittedName>
</protein>
<dbReference type="Pfam" id="PF01408">
    <property type="entry name" value="GFO_IDH_MocA"/>
    <property type="match status" value="1"/>
</dbReference>
<gene>
    <name evidence="2" type="ORF">NESM_000518300</name>
</gene>
<dbReference type="PANTHER" id="PTHR46368:SF4">
    <property type="entry name" value="OS10G0403700 PROTEIN"/>
    <property type="match status" value="1"/>
</dbReference>
<dbReference type="Proteomes" id="UP001430356">
    <property type="component" value="Unassembled WGS sequence"/>
</dbReference>
<name>A0AAW0ENU6_9TRYP</name>
<dbReference type="SUPFAM" id="SSF51735">
    <property type="entry name" value="NAD(P)-binding Rossmann-fold domains"/>
    <property type="match status" value="1"/>
</dbReference>